<dbReference type="PANTHER" id="PTHR30193:SF41">
    <property type="entry name" value="DIACETYLCHITOBIOSE UPTAKE SYSTEM PERMEASE PROTEIN NGCF"/>
    <property type="match status" value="1"/>
</dbReference>
<evidence type="ECO:0000259" key="9">
    <source>
        <dbReference type="PROSITE" id="PS50928"/>
    </source>
</evidence>
<dbReference type="GO" id="GO:0005886">
    <property type="term" value="C:plasma membrane"/>
    <property type="evidence" value="ECO:0007669"/>
    <property type="project" value="UniProtKB-SubCell"/>
</dbReference>
<evidence type="ECO:0000256" key="4">
    <source>
        <dbReference type="ARBA" id="ARBA00022692"/>
    </source>
</evidence>
<dbReference type="Gene3D" id="1.10.3720.10">
    <property type="entry name" value="MetI-like"/>
    <property type="match status" value="1"/>
</dbReference>
<dbReference type="Proteomes" id="UP000292686">
    <property type="component" value="Unassembled WGS sequence"/>
</dbReference>
<comment type="subcellular location">
    <subcellularLocation>
        <location evidence="1 7">Cell membrane</location>
        <topology evidence="1 7">Multi-pass membrane protein</topology>
    </subcellularLocation>
</comment>
<dbReference type="PANTHER" id="PTHR30193">
    <property type="entry name" value="ABC TRANSPORTER PERMEASE PROTEIN"/>
    <property type="match status" value="1"/>
</dbReference>
<keyword evidence="4 7" id="KW-0812">Transmembrane</keyword>
<dbReference type="InterPro" id="IPR000515">
    <property type="entry name" value="MetI-like"/>
</dbReference>
<dbReference type="Proteomes" id="UP000581087">
    <property type="component" value="Unassembled WGS sequence"/>
</dbReference>
<dbReference type="CDD" id="cd06261">
    <property type="entry name" value="TM_PBP2"/>
    <property type="match status" value="1"/>
</dbReference>
<feature type="compositionally biased region" description="Low complexity" evidence="8">
    <location>
        <begin position="7"/>
        <end position="18"/>
    </location>
</feature>
<dbReference type="InterPro" id="IPR051393">
    <property type="entry name" value="ABC_transporter_permease"/>
</dbReference>
<keyword evidence="2 7" id="KW-0813">Transport</keyword>
<feature type="transmembrane region" description="Helical" evidence="7">
    <location>
        <begin position="139"/>
        <end position="160"/>
    </location>
</feature>
<keyword evidence="10" id="KW-0762">Sugar transport</keyword>
<proteinExistence type="inferred from homology"/>
<feature type="transmembrane region" description="Helical" evidence="7">
    <location>
        <begin position="35"/>
        <end position="62"/>
    </location>
</feature>
<feature type="region of interest" description="Disordered" evidence="8">
    <location>
        <begin position="1"/>
        <end position="27"/>
    </location>
</feature>
<accession>A0A4Q2MGQ3</accession>
<evidence type="ECO:0000313" key="10">
    <source>
        <dbReference type="EMBL" id="NYD67434.1"/>
    </source>
</evidence>
<feature type="transmembrane region" description="Helical" evidence="7">
    <location>
        <begin position="294"/>
        <end position="315"/>
    </location>
</feature>
<keyword evidence="5 7" id="KW-1133">Transmembrane helix</keyword>
<organism evidence="11 12">
    <name type="scientific">Agromyces atrinae</name>
    <dbReference type="NCBI Taxonomy" id="592376"/>
    <lineage>
        <taxon>Bacteria</taxon>
        <taxon>Bacillati</taxon>
        <taxon>Actinomycetota</taxon>
        <taxon>Actinomycetes</taxon>
        <taxon>Micrococcales</taxon>
        <taxon>Microbacteriaceae</taxon>
        <taxon>Agromyces</taxon>
    </lineage>
</organism>
<protein>
    <submittedName>
        <fullName evidence="10">Multiple sugar transport system permease protein</fullName>
    </submittedName>
    <submittedName>
        <fullName evidence="11">Sugar ABC transporter permease</fullName>
    </submittedName>
</protein>
<evidence type="ECO:0000256" key="2">
    <source>
        <dbReference type="ARBA" id="ARBA00022448"/>
    </source>
</evidence>
<evidence type="ECO:0000313" key="11">
    <source>
        <dbReference type="EMBL" id="RXZ88340.1"/>
    </source>
</evidence>
<evidence type="ECO:0000256" key="6">
    <source>
        <dbReference type="ARBA" id="ARBA00023136"/>
    </source>
</evidence>
<sequence>MSTETLTAPTTGRAAEPARPARRPRRQPSWRRLQALKGAAFTLPFFAGFALVTIIPLLIALVQSVFQERRTGLGLGKGEIVFAGFDNYLQGLTSEVFWMGMLRVGLFGAVVIPLGLVVSLSMALLLDAVTGKKAKFFRVGFLVPYMVPGIVATLIWIYLYSPKVGPLTPFFEQFGLDLNFFAPGSVWPSMGNIMVWGGIGFNMLLMYGSLRAIPGEIFDAARVDGASEWRIAWAIKVPHLRGIIVLTTMLSIIGSLQIFNEPQLFRSVSPQTVSADWVPVQMIYNQAFVANDPYYAAALSVILAVVVGIASAIFYKFTNRPVS</sequence>
<reference evidence="10 13" key="2">
    <citation type="submission" date="2020-07" db="EMBL/GenBank/DDBJ databases">
        <title>Sequencing the genomes of 1000 actinobacteria strains.</title>
        <authorList>
            <person name="Klenk H.-P."/>
        </authorList>
    </citation>
    <scope>NUCLEOTIDE SEQUENCE [LARGE SCALE GENOMIC DNA]</scope>
    <source>
        <strain evidence="10 13">DSM 23870</strain>
    </source>
</reference>
<dbReference type="SUPFAM" id="SSF161098">
    <property type="entry name" value="MetI-like"/>
    <property type="match status" value="1"/>
</dbReference>
<dbReference type="EMBL" id="SDPM01000001">
    <property type="protein sequence ID" value="RXZ88340.1"/>
    <property type="molecule type" value="Genomic_DNA"/>
</dbReference>
<name>A0A4Q2MGQ3_9MICO</name>
<feature type="transmembrane region" description="Helical" evidence="7">
    <location>
        <begin position="104"/>
        <end position="127"/>
    </location>
</feature>
<evidence type="ECO:0000313" key="12">
    <source>
        <dbReference type="Proteomes" id="UP000292686"/>
    </source>
</evidence>
<reference evidence="11 12" key="1">
    <citation type="submission" date="2019-01" db="EMBL/GenBank/DDBJ databases">
        <title>Agromyces.</title>
        <authorList>
            <person name="Li J."/>
        </authorList>
    </citation>
    <scope>NUCLEOTIDE SEQUENCE [LARGE SCALE GENOMIC DNA]</scope>
    <source>
        <strain evidence="11 12">DSM 23870</strain>
    </source>
</reference>
<comment type="caution">
    <text evidence="11">The sequence shown here is derived from an EMBL/GenBank/DDBJ whole genome shotgun (WGS) entry which is preliminary data.</text>
</comment>
<evidence type="ECO:0000256" key="3">
    <source>
        <dbReference type="ARBA" id="ARBA00022475"/>
    </source>
</evidence>
<evidence type="ECO:0000256" key="7">
    <source>
        <dbReference type="RuleBase" id="RU363032"/>
    </source>
</evidence>
<evidence type="ECO:0000256" key="8">
    <source>
        <dbReference type="SAM" id="MobiDB-lite"/>
    </source>
</evidence>
<dbReference type="GO" id="GO:0055085">
    <property type="term" value="P:transmembrane transport"/>
    <property type="evidence" value="ECO:0007669"/>
    <property type="project" value="InterPro"/>
</dbReference>
<dbReference type="AlphaFoldDB" id="A0A4Q2MGQ3"/>
<dbReference type="EMBL" id="JACCBI010000001">
    <property type="protein sequence ID" value="NYD67434.1"/>
    <property type="molecule type" value="Genomic_DNA"/>
</dbReference>
<keyword evidence="3" id="KW-1003">Cell membrane</keyword>
<dbReference type="Pfam" id="PF00528">
    <property type="entry name" value="BPD_transp_1"/>
    <property type="match status" value="1"/>
</dbReference>
<dbReference type="InterPro" id="IPR035906">
    <property type="entry name" value="MetI-like_sf"/>
</dbReference>
<evidence type="ECO:0000256" key="5">
    <source>
        <dbReference type="ARBA" id="ARBA00022989"/>
    </source>
</evidence>
<evidence type="ECO:0000256" key="1">
    <source>
        <dbReference type="ARBA" id="ARBA00004651"/>
    </source>
</evidence>
<feature type="transmembrane region" description="Helical" evidence="7">
    <location>
        <begin position="180"/>
        <end position="205"/>
    </location>
</feature>
<keyword evidence="6 7" id="KW-0472">Membrane</keyword>
<keyword evidence="12" id="KW-1185">Reference proteome</keyword>
<feature type="domain" description="ABC transmembrane type-1" evidence="9">
    <location>
        <begin position="101"/>
        <end position="314"/>
    </location>
</feature>
<feature type="transmembrane region" description="Helical" evidence="7">
    <location>
        <begin position="240"/>
        <end position="259"/>
    </location>
</feature>
<comment type="similarity">
    <text evidence="7">Belongs to the binding-protein-dependent transport system permease family.</text>
</comment>
<dbReference type="OrthoDB" id="3210259at2"/>
<evidence type="ECO:0000313" key="13">
    <source>
        <dbReference type="Proteomes" id="UP000581087"/>
    </source>
</evidence>
<gene>
    <name evidence="10" type="ORF">BJ972_001953</name>
    <name evidence="11" type="ORF">ESP50_03975</name>
</gene>
<dbReference type="PROSITE" id="PS50928">
    <property type="entry name" value="ABC_TM1"/>
    <property type="match status" value="1"/>
</dbReference>
<dbReference type="RefSeq" id="WP_129172605.1">
    <property type="nucleotide sequence ID" value="NZ_JACCBI010000001.1"/>
</dbReference>